<dbReference type="InterPro" id="IPR036465">
    <property type="entry name" value="vWFA_dom_sf"/>
</dbReference>
<dbReference type="Proteomes" id="UP000009170">
    <property type="component" value="Unassembled WGS sequence"/>
</dbReference>
<evidence type="ECO:0000256" key="6">
    <source>
        <dbReference type="ARBA" id="ARBA00022806"/>
    </source>
</evidence>
<dbReference type="InterPro" id="IPR016194">
    <property type="entry name" value="SPOC-like_C_dom_sf"/>
</dbReference>
<keyword evidence="7" id="KW-0067">ATP-binding</keyword>
<dbReference type="InterPro" id="IPR003034">
    <property type="entry name" value="SAP_dom"/>
</dbReference>
<dbReference type="InterPro" id="IPR005161">
    <property type="entry name" value="Ku_N"/>
</dbReference>
<sequence>MDDDAWRRVRDADDGRDAVVMLIDASPRMFTRDETRDGGASAFTAAARACFEFARARVVVAPDDAVGVCAYNCANTLGGLGQARVCEVMRVDAPSAAGAMVLSEYADGDKGARKFRDAFGALDETEDGGGGTTSDRYNQEDALTAGLWTASHMLEHAPRRAGRKTVYLFTNEPKPLRDGSAGAKLIARAKEMAALGQSIEVLSLTRDGEFDSSIFYDKFTAEHCGAKAGERALVVVRDGMELQREFLKKSRKRRRLRQTELWLVPGKISIPVGVYSLVSEAKKSSAILVDGKDLGEIRREQIFVDAATGAQIEKPTKSFVEFDGKELVFTNKELAKIKQVKVKGMPDEKGAVGFHLVGFIDAKRITRDLCLKKSHFIAGEEKGCAAVNALIRACDVENKVAICAYVRAKSAGFRYVALLPQLAPHVEPGLGDADDAIARLDPPEGFHVFYLPFRDDLRHPESVAGSVKKPAPRATKEQIDAARNVVEAIRLTGWHPKQTPNPALQTHYRVLEMCALERNVMEPVHDDTEPALDEWARVGVPALLADYDDKCFGASRAIDDWHGVGAPNVLVPVVGDKRKSIENAGTRAKRSVVVMHILPEHVHCIDLVKRNALSTMTGEALKHFCAAHGLSAGGTKAQLIERVDSHVKICAPSAL</sequence>
<evidence type="ECO:0000313" key="14">
    <source>
        <dbReference type="Proteomes" id="UP000009170"/>
    </source>
</evidence>
<dbReference type="InParanoid" id="A0A090MD02"/>
<dbReference type="Pfam" id="PF03730">
    <property type="entry name" value="Ku_C"/>
    <property type="match status" value="1"/>
</dbReference>
<proteinExistence type="inferred from homology"/>
<dbReference type="SUPFAM" id="SSF53300">
    <property type="entry name" value="vWA-like"/>
    <property type="match status" value="1"/>
</dbReference>
<keyword evidence="5" id="KW-0378">Hydrolase</keyword>
<dbReference type="GO" id="GO:0003678">
    <property type="term" value="F:DNA helicase activity"/>
    <property type="evidence" value="ECO:0007669"/>
    <property type="project" value="InterPro"/>
</dbReference>
<dbReference type="InterPro" id="IPR005160">
    <property type="entry name" value="Ku_C"/>
</dbReference>
<evidence type="ECO:0000256" key="10">
    <source>
        <dbReference type="ARBA" id="ARBA00023204"/>
    </source>
</evidence>
<protein>
    <submittedName>
        <fullName evidence="13">von Willebrand factor, type A</fullName>
    </submittedName>
</protein>
<feature type="domain" description="SAP" evidence="12">
    <location>
        <begin position="613"/>
        <end position="647"/>
    </location>
</feature>
<dbReference type="GO" id="GO:0000723">
    <property type="term" value="P:telomere maintenance"/>
    <property type="evidence" value="ECO:0007669"/>
    <property type="project" value="InterPro"/>
</dbReference>
<dbReference type="GO" id="GO:0043564">
    <property type="term" value="C:Ku70:Ku80 complex"/>
    <property type="evidence" value="ECO:0007669"/>
    <property type="project" value="InterPro"/>
</dbReference>
<dbReference type="Gene3D" id="4.10.970.10">
    <property type="entry name" value="Ku70, bridge and pillars"/>
    <property type="match status" value="1"/>
</dbReference>
<keyword evidence="10" id="KW-0234">DNA repair</keyword>
<dbReference type="SUPFAM" id="SSF100939">
    <property type="entry name" value="SPOC domain-like"/>
    <property type="match status" value="1"/>
</dbReference>
<keyword evidence="11" id="KW-0539">Nucleus</keyword>
<dbReference type="Gene3D" id="1.10.720.30">
    <property type="entry name" value="SAP domain"/>
    <property type="match status" value="1"/>
</dbReference>
<organism evidence="13 14">
    <name type="scientific">Ostreococcus tauri</name>
    <name type="common">Marine green alga</name>
    <dbReference type="NCBI Taxonomy" id="70448"/>
    <lineage>
        <taxon>Eukaryota</taxon>
        <taxon>Viridiplantae</taxon>
        <taxon>Chlorophyta</taxon>
        <taxon>Mamiellophyceae</taxon>
        <taxon>Mamiellales</taxon>
        <taxon>Bathycoccaceae</taxon>
        <taxon>Ostreococcus</taxon>
    </lineage>
</organism>
<dbReference type="InterPro" id="IPR036361">
    <property type="entry name" value="SAP_dom_sf"/>
</dbReference>
<evidence type="ECO:0000259" key="12">
    <source>
        <dbReference type="PROSITE" id="PS50800"/>
    </source>
</evidence>
<gene>
    <name evidence="13" type="ORF">OT_ostta08g03530</name>
</gene>
<evidence type="ECO:0000256" key="5">
    <source>
        <dbReference type="ARBA" id="ARBA00022801"/>
    </source>
</evidence>
<dbReference type="FunCoup" id="A0A090MD02">
    <property type="interactions" value="1812"/>
</dbReference>
<dbReference type="PANTHER" id="PTHR12604:SF2">
    <property type="entry name" value="X-RAY REPAIR CROSS-COMPLEMENTING PROTEIN 6"/>
    <property type="match status" value="1"/>
</dbReference>
<evidence type="ECO:0000256" key="1">
    <source>
        <dbReference type="ARBA" id="ARBA00004123"/>
    </source>
</evidence>
<evidence type="ECO:0000313" key="13">
    <source>
        <dbReference type="EMBL" id="CEG01580.1"/>
    </source>
</evidence>
<dbReference type="Pfam" id="PF02037">
    <property type="entry name" value="SAP"/>
    <property type="match status" value="1"/>
</dbReference>
<dbReference type="GeneID" id="9831494"/>
<comment type="caution">
    <text evidence="13">The sequence shown here is derived from an EMBL/GenBank/DDBJ whole genome shotgun (WGS) entry which is preliminary data.</text>
</comment>
<name>A0A090MD02_OSTTA</name>
<evidence type="ECO:0000256" key="9">
    <source>
        <dbReference type="ARBA" id="ARBA00023172"/>
    </source>
</evidence>
<evidence type="ECO:0000256" key="4">
    <source>
        <dbReference type="ARBA" id="ARBA00022763"/>
    </source>
</evidence>
<keyword evidence="3" id="KW-0547">Nucleotide-binding</keyword>
<comment type="similarity">
    <text evidence="2">Belongs to the ku70 family.</text>
</comment>
<keyword evidence="14" id="KW-1185">Reference proteome</keyword>
<evidence type="ECO:0000256" key="2">
    <source>
        <dbReference type="ARBA" id="ARBA00005240"/>
    </source>
</evidence>
<dbReference type="GO" id="GO:0006303">
    <property type="term" value="P:double-strand break repair via nonhomologous end joining"/>
    <property type="evidence" value="ECO:0007669"/>
    <property type="project" value="InterPro"/>
</dbReference>
<keyword evidence="9" id="KW-0233">DNA recombination</keyword>
<dbReference type="SUPFAM" id="SSF68906">
    <property type="entry name" value="SAP domain"/>
    <property type="match status" value="1"/>
</dbReference>
<dbReference type="SMART" id="SM00513">
    <property type="entry name" value="SAP"/>
    <property type="match status" value="1"/>
</dbReference>
<dbReference type="Gene3D" id="2.40.290.10">
    <property type="match status" value="1"/>
</dbReference>
<dbReference type="GO" id="GO:0003690">
    <property type="term" value="F:double-stranded DNA binding"/>
    <property type="evidence" value="ECO:0007669"/>
    <property type="project" value="TreeGrafter"/>
</dbReference>
<dbReference type="SMART" id="SM00559">
    <property type="entry name" value="Ku78"/>
    <property type="match status" value="1"/>
</dbReference>
<dbReference type="Pfam" id="PF03731">
    <property type="entry name" value="Ku_N"/>
    <property type="match status" value="1"/>
</dbReference>
<reference evidence="13 14" key="2">
    <citation type="journal article" date="2014" name="BMC Genomics">
        <title>An improved genome of the model marine alga Ostreococcus tauri unfolds by assessing Illumina de novo assemblies.</title>
        <authorList>
            <person name="Blanc-Mathieu R."/>
            <person name="Verhelst B."/>
            <person name="Derelle E."/>
            <person name="Rombauts S."/>
            <person name="Bouget F.Y."/>
            <person name="Carre I."/>
            <person name="Chateau A."/>
            <person name="Eyre-Walker A."/>
            <person name="Grimsley N."/>
            <person name="Moreau H."/>
            <person name="Piegu B."/>
            <person name="Rivals E."/>
            <person name="Schackwitz W."/>
            <person name="Van de Peer Y."/>
            <person name="Piganeau G."/>
        </authorList>
    </citation>
    <scope>NUCLEOTIDE SEQUENCE [LARGE SCALE GENOMIC DNA]</scope>
    <source>
        <strain evidence="14">OTTH 0595 / CCAP 157/2 / RCC745</strain>
    </source>
</reference>
<dbReference type="EMBL" id="CAID01000008">
    <property type="protein sequence ID" value="CEG01580.1"/>
    <property type="molecule type" value="Genomic_DNA"/>
</dbReference>
<dbReference type="KEGG" id="ota:OT_ostta08g03530"/>
<dbReference type="PIRSF" id="PIRSF003033">
    <property type="entry name" value="Ku70"/>
    <property type="match status" value="1"/>
</dbReference>
<dbReference type="PROSITE" id="PS50800">
    <property type="entry name" value="SAP"/>
    <property type="match status" value="1"/>
</dbReference>
<comment type="subcellular location">
    <subcellularLocation>
        <location evidence="1">Nucleus</location>
    </subcellularLocation>
</comment>
<dbReference type="GO" id="GO:0006310">
    <property type="term" value="P:DNA recombination"/>
    <property type="evidence" value="ECO:0007669"/>
    <property type="project" value="UniProtKB-KW"/>
</dbReference>
<dbReference type="STRING" id="70448.A0A090MD02"/>
<evidence type="ECO:0000256" key="8">
    <source>
        <dbReference type="ARBA" id="ARBA00023125"/>
    </source>
</evidence>
<accession>A0A090MD02</accession>
<dbReference type="AlphaFoldDB" id="A0A090MD02"/>
<dbReference type="InterPro" id="IPR006165">
    <property type="entry name" value="Ku70"/>
</dbReference>
<dbReference type="GO" id="GO:0005524">
    <property type="term" value="F:ATP binding"/>
    <property type="evidence" value="ECO:0007669"/>
    <property type="project" value="UniProtKB-KW"/>
</dbReference>
<dbReference type="Pfam" id="PF02735">
    <property type="entry name" value="Ku"/>
    <property type="match status" value="1"/>
</dbReference>
<dbReference type="InterPro" id="IPR047087">
    <property type="entry name" value="KU70_core_dom"/>
</dbReference>
<dbReference type="Gene3D" id="3.40.50.410">
    <property type="entry name" value="von Willebrand factor, type A domain"/>
    <property type="match status" value="1"/>
</dbReference>
<evidence type="ECO:0000256" key="3">
    <source>
        <dbReference type="ARBA" id="ARBA00022741"/>
    </source>
</evidence>
<evidence type="ECO:0000256" key="11">
    <source>
        <dbReference type="ARBA" id="ARBA00023242"/>
    </source>
</evidence>
<dbReference type="Gene3D" id="1.10.1600.10">
    <property type="match status" value="1"/>
</dbReference>
<dbReference type="GO" id="GO:0003684">
    <property type="term" value="F:damaged DNA binding"/>
    <property type="evidence" value="ECO:0007669"/>
    <property type="project" value="InterPro"/>
</dbReference>
<keyword evidence="6" id="KW-0347">Helicase</keyword>
<dbReference type="CDD" id="cd00788">
    <property type="entry name" value="KU70"/>
    <property type="match status" value="1"/>
</dbReference>
<dbReference type="GO" id="GO:0016787">
    <property type="term" value="F:hydrolase activity"/>
    <property type="evidence" value="ECO:0007669"/>
    <property type="project" value="UniProtKB-KW"/>
</dbReference>
<evidence type="ECO:0000256" key="7">
    <source>
        <dbReference type="ARBA" id="ARBA00022840"/>
    </source>
</evidence>
<dbReference type="RefSeq" id="XP_022841043.1">
    <property type="nucleotide sequence ID" value="XM_022983647.1"/>
</dbReference>
<keyword evidence="8" id="KW-0238">DNA-binding</keyword>
<dbReference type="OrthoDB" id="3249161at2759"/>
<reference evidence="14" key="1">
    <citation type="journal article" date="2006" name="Proc. Natl. Acad. Sci. U.S.A.">
        <title>Genome analysis of the smallest free-living eukaryote Ostreococcus tauri unveils many unique features.</title>
        <authorList>
            <person name="Derelle E."/>
            <person name="Ferraz C."/>
            <person name="Rombauts S."/>
            <person name="Rouze P."/>
            <person name="Worden A.Z."/>
            <person name="Robbens S."/>
            <person name="Partensky F."/>
            <person name="Degroeve S."/>
            <person name="Echeynie S."/>
            <person name="Cooke R."/>
            <person name="Saeys Y."/>
            <person name="Wuyts J."/>
            <person name="Jabbari K."/>
            <person name="Bowler C."/>
            <person name="Panaud O."/>
            <person name="Piegu B."/>
            <person name="Ball S.G."/>
            <person name="Ral J.-P."/>
            <person name="Bouget F.-Y."/>
            <person name="Piganeau G."/>
            <person name="De Baets B."/>
            <person name="Picard A."/>
            <person name="Delseny M."/>
            <person name="Demaille J."/>
            <person name="Van de Peer Y."/>
            <person name="Moreau H."/>
        </authorList>
    </citation>
    <scope>NUCLEOTIDE SEQUENCE [LARGE SCALE GENOMIC DNA]</scope>
    <source>
        <strain evidence="14">OTTH 0595 / CCAP 157/2 / RCC745</strain>
    </source>
</reference>
<dbReference type="GO" id="GO:0042162">
    <property type="term" value="F:telomeric DNA binding"/>
    <property type="evidence" value="ECO:0007669"/>
    <property type="project" value="InterPro"/>
</dbReference>
<dbReference type="InterPro" id="IPR027388">
    <property type="entry name" value="Ku70_bridge/pillars_dom_sf"/>
</dbReference>
<dbReference type="InterPro" id="IPR006164">
    <property type="entry name" value="DNA_bd_Ku70/Ku80"/>
</dbReference>
<keyword evidence="4" id="KW-0227">DNA damage</keyword>
<dbReference type="PANTHER" id="PTHR12604">
    <property type="entry name" value="KU AUTOANTIGEN DNA HELICASE"/>
    <property type="match status" value="1"/>
</dbReference>